<evidence type="ECO:0000313" key="2">
    <source>
        <dbReference type="EMBL" id="KAL3418886.1"/>
    </source>
</evidence>
<accession>A0ABR4P6F0</accession>
<evidence type="ECO:0000313" key="3">
    <source>
        <dbReference type="Proteomes" id="UP001629113"/>
    </source>
</evidence>
<feature type="compositionally biased region" description="Low complexity" evidence="1">
    <location>
        <begin position="35"/>
        <end position="45"/>
    </location>
</feature>
<comment type="caution">
    <text evidence="2">The sequence shown here is derived from an EMBL/GenBank/DDBJ whole genome shotgun (WGS) entry which is preliminary data.</text>
</comment>
<name>A0ABR4P6F0_9HELO</name>
<keyword evidence="3" id="KW-1185">Reference proteome</keyword>
<feature type="compositionally biased region" description="Basic and acidic residues" evidence="1">
    <location>
        <begin position="62"/>
        <end position="76"/>
    </location>
</feature>
<dbReference type="EMBL" id="JBFCZG010000008">
    <property type="protein sequence ID" value="KAL3418886.1"/>
    <property type="molecule type" value="Genomic_DNA"/>
</dbReference>
<reference evidence="2 3" key="1">
    <citation type="submission" date="2024-06" db="EMBL/GenBank/DDBJ databases">
        <title>Complete genome of Phlyctema vagabunda strain 19-DSS-EL-015.</title>
        <authorList>
            <person name="Fiorenzani C."/>
        </authorList>
    </citation>
    <scope>NUCLEOTIDE SEQUENCE [LARGE SCALE GENOMIC DNA]</scope>
    <source>
        <strain evidence="2 3">19-DSS-EL-015</strain>
    </source>
</reference>
<gene>
    <name evidence="2" type="ORF">PVAG01_09107</name>
</gene>
<organism evidence="2 3">
    <name type="scientific">Phlyctema vagabunda</name>
    <dbReference type="NCBI Taxonomy" id="108571"/>
    <lineage>
        <taxon>Eukaryota</taxon>
        <taxon>Fungi</taxon>
        <taxon>Dikarya</taxon>
        <taxon>Ascomycota</taxon>
        <taxon>Pezizomycotina</taxon>
        <taxon>Leotiomycetes</taxon>
        <taxon>Helotiales</taxon>
        <taxon>Dermateaceae</taxon>
        <taxon>Phlyctema</taxon>
    </lineage>
</organism>
<protein>
    <submittedName>
        <fullName evidence="2">Uncharacterized protein</fullName>
    </submittedName>
</protein>
<sequence length="88" mass="10219">MTCYCANYYGSINCHNAVSNFGDRCTLCLTSYSRRSSSTGSIYSGLPRANEQQHQQQYWTDNSKREQLRREEEKNSRRLRIYSSTSSS</sequence>
<proteinExistence type="predicted"/>
<feature type="compositionally biased region" description="Polar residues" evidence="1">
    <location>
        <begin position="50"/>
        <end position="61"/>
    </location>
</feature>
<feature type="region of interest" description="Disordered" evidence="1">
    <location>
        <begin position="35"/>
        <end position="88"/>
    </location>
</feature>
<dbReference type="Proteomes" id="UP001629113">
    <property type="component" value="Unassembled WGS sequence"/>
</dbReference>
<evidence type="ECO:0000256" key="1">
    <source>
        <dbReference type="SAM" id="MobiDB-lite"/>
    </source>
</evidence>